<dbReference type="InterPro" id="IPR005545">
    <property type="entry name" value="YCII"/>
</dbReference>
<evidence type="ECO:0000313" key="4">
    <source>
        <dbReference type="Proteomes" id="UP000654345"/>
    </source>
</evidence>
<dbReference type="Pfam" id="PF03795">
    <property type="entry name" value="YCII"/>
    <property type="match status" value="1"/>
</dbReference>
<comment type="similarity">
    <text evidence="1">Belongs to the YciI family.</text>
</comment>
<dbReference type="InterPro" id="IPR051807">
    <property type="entry name" value="Sec-metab_biosynth-assoc"/>
</dbReference>
<dbReference type="InterPro" id="IPR011008">
    <property type="entry name" value="Dimeric_a/b-barrel"/>
</dbReference>
<evidence type="ECO:0000313" key="3">
    <source>
        <dbReference type="EMBL" id="GHO56549.1"/>
    </source>
</evidence>
<comment type="caution">
    <text evidence="3">The sequence shown here is derived from an EMBL/GenBank/DDBJ whole genome shotgun (WGS) entry which is preliminary data.</text>
</comment>
<accession>A0ABQ3UUN4</accession>
<reference evidence="3 4" key="1">
    <citation type="journal article" date="2021" name="Int. J. Syst. Evol. Microbiol.">
        <title>Reticulibacter mediterranei gen. nov., sp. nov., within the new family Reticulibacteraceae fam. nov., and Ktedonospora formicarum gen. nov., sp. nov., Ktedonobacter robiniae sp. nov., Dictyobacter formicarum sp. nov. and Dictyobacter arantiisoli sp. nov., belonging to the class Ktedonobacteria.</title>
        <authorList>
            <person name="Yabe S."/>
            <person name="Zheng Y."/>
            <person name="Wang C.M."/>
            <person name="Sakai Y."/>
            <person name="Abe K."/>
            <person name="Yokota A."/>
            <person name="Donadio S."/>
            <person name="Cavaletti L."/>
            <person name="Monciardini P."/>
        </authorList>
    </citation>
    <scope>NUCLEOTIDE SEQUENCE [LARGE SCALE GENOMIC DNA]</scope>
    <source>
        <strain evidence="3 4">SOSP1-30</strain>
    </source>
</reference>
<gene>
    <name evidence="3" type="ORF">KSB_50240</name>
</gene>
<evidence type="ECO:0000256" key="1">
    <source>
        <dbReference type="ARBA" id="ARBA00007689"/>
    </source>
</evidence>
<evidence type="ECO:0000259" key="2">
    <source>
        <dbReference type="Pfam" id="PF03795"/>
    </source>
</evidence>
<proteinExistence type="inferred from homology"/>
<feature type="domain" description="YCII-related" evidence="2">
    <location>
        <begin position="1"/>
        <end position="89"/>
    </location>
</feature>
<dbReference type="Proteomes" id="UP000654345">
    <property type="component" value="Unassembled WGS sequence"/>
</dbReference>
<protein>
    <recommendedName>
        <fullName evidence="2">YCII-related domain-containing protein</fullName>
    </recommendedName>
</protein>
<organism evidence="3 4">
    <name type="scientific">Ktedonobacter robiniae</name>
    <dbReference type="NCBI Taxonomy" id="2778365"/>
    <lineage>
        <taxon>Bacteria</taxon>
        <taxon>Bacillati</taxon>
        <taxon>Chloroflexota</taxon>
        <taxon>Ktedonobacteria</taxon>
        <taxon>Ktedonobacterales</taxon>
        <taxon>Ktedonobacteraceae</taxon>
        <taxon>Ktedonobacter</taxon>
    </lineage>
</organism>
<dbReference type="SUPFAM" id="SSF54909">
    <property type="entry name" value="Dimeric alpha+beta barrel"/>
    <property type="match status" value="1"/>
</dbReference>
<dbReference type="PANTHER" id="PTHR33606">
    <property type="entry name" value="PROTEIN YCII"/>
    <property type="match status" value="1"/>
</dbReference>
<dbReference type="EMBL" id="BNJG01000002">
    <property type="protein sequence ID" value="GHO56549.1"/>
    <property type="molecule type" value="Genomic_DNA"/>
</dbReference>
<dbReference type="RefSeq" id="WP_201373028.1">
    <property type="nucleotide sequence ID" value="NZ_BNJG01000002.1"/>
</dbReference>
<keyword evidence="4" id="KW-1185">Reference proteome</keyword>
<dbReference type="PANTHER" id="PTHR33606:SF3">
    <property type="entry name" value="PROTEIN YCII"/>
    <property type="match status" value="1"/>
</dbReference>
<sequence>MQFTVIAYDGTGEEALQRRLAAREAHIALGDSMVSSGQQLFGVALLNEHEKMIGSVIVCDFSTREELDAWLAKEPYVTGKVWERIEVLPCHVGPSFQKKEP</sequence>
<name>A0ABQ3UUN4_9CHLR</name>
<dbReference type="Gene3D" id="3.30.70.1060">
    <property type="entry name" value="Dimeric alpha+beta barrel"/>
    <property type="match status" value="1"/>
</dbReference>